<dbReference type="SUPFAM" id="SSF57850">
    <property type="entry name" value="RING/U-box"/>
    <property type="match status" value="1"/>
</dbReference>
<dbReference type="PROSITE" id="PS50089">
    <property type="entry name" value="ZF_RING_2"/>
    <property type="match status" value="1"/>
</dbReference>
<sequence>MAFLEEPPWNDSKECGQCMDAHRNTRFIPCQHSFCCEGCADSLLASGMNCPKCRKEIKLVEVGDWNVTEEEFGEIRKVMPIPIPIRVKKEEEVENEEKTTKNKTEEGGGGNQGSFKLYKQMSERMLSAEKALTIASSTIRELRGRLARAEAAVQKREGGALEVERPEKQAKVEFGEGGGAVTYESGGTLTISPRDASDLRAMQLTLFPLRTLEHLAMAEPKVVKKMYEDLPAYTKEREERRRVNWEGMLDKILLTDADFQALPMQGKMLARNNPYYRKFFEDLARGKYALNDFDLKYAVELWGKKKVAAETLFGHISKWDVSQCTINTLIWTSFASAKK</sequence>
<feature type="region of interest" description="Disordered" evidence="2">
    <location>
        <begin position="90"/>
        <end position="114"/>
    </location>
</feature>
<feature type="domain" description="RING-type" evidence="3">
    <location>
        <begin position="15"/>
        <end position="54"/>
    </location>
</feature>
<accession>A0A9W6ZFG2</accession>
<evidence type="ECO:0000313" key="5">
    <source>
        <dbReference type="Proteomes" id="UP001165082"/>
    </source>
</evidence>
<keyword evidence="1" id="KW-0863">Zinc-finger</keyword>
<dbReference type="GO" id="GO:0008270">
    <property type="term" value="F:zinc ion binding"/>
    <property type="evidence" value="ECO:0007669"/>
    <property type="project" value="UniProtKB-KW"/>
</dbReference>
<organism evidence="4 5">
    <name type="scientific">Triparma retinervis</name>
    <dbReference type="NCBI Taxonomy" id="2557542"/>
    <lineage>
        <taxon>Eukaryota</taxon>
        <taxon>Sar</taxon>
        <taxon>Stramenopiles</taxon>
        <taxon>Ochrophyta</taxon>
        <taxon>Bolidophyceae</taxon>
        <taxon>Parmales</taxon>
        <taxon>Triparmaceae</taxon>
        <taxon>Triparma</taxon>
    </lineage>
</organism>
<dbReference type="Proteomes" id="UP001165082">
    <property type="component" value="Unassembled WGS sequence"/>
</dbReference>
<evidence type="ECO:0000256" key="1">
    <source>
        <dbReference type="PROSITE-ProRule" id="PRU00175"/>
    </source>
</evidence>
<evidence type="ECO:0000256" key="2">
    <source>
        <dbReference type="SAM" id="MobiDB-lite"/>
    </source>
</evidence>
<keyword evidence="5" id="KW-1185">Reference proteome</keyword>
<gene>
    <name evidence="4" type="ORF">TrRE_jg11354</name>
</gene>
<comment type="caution">
    <text evidence="4">The sequence shown here is derived from an EMBL/GenBank/DDBJ whole genome shotgun (WGS) entry which is preliminary data.</text>
</comment>
<feature type="compositionally biased region" description="Basic and acidic residues" evidence="2">
    <location>
        <begin position="90"/>
        <end position="106"/>
    </location>
</feature>
<dbReference type="Gene3D" id="3.30.40.10">
    <property type="entry name" value="Zinc/RING finger domain, C3HC4 (zinc finger)"/>
    <property type="match status" value="1"/>
</dbReference>
<evidence type="ECO:0000259" key="3">
    <source>
        <dbReference type="PROSITE" id="PS50089"/>
    </source>
</evidence>
<dbReference type="AlphaFoldDB" id="A0A9W6ZFG2"/>
<dbReference type="EMBL" id="BRXZ01004559">
    <property type="protein sequence ID" value="GMH51271.1"/>
    <property type="molecule type" value="Genomic_DNA"/>
</dbReference>
<dbReference type="Pfam" id="PF13920">
    <property type="entry name" value="zf-C3HC4_3"/>
    <property type="match status" value="1"/>
</dbReference>
<keyword evidence="1" id="KW-0862">Zinc</keyword>
<evidence type="ECO:0000313" key="4">
    <source>
        <dbReference type="EMBL" id="GMH51271.1"/>
    </source>
</evidence>
<protein>
    <recommendedName>
        <fullName evidence="3">RING-type domain-containing protein</fullName>
    </recommendedName>
</protein>
<keyword evidence="1" id="KW-0479">Metal-binding</keyword>
<reference evidence="4" key="1">
    <citation type="submission" date="2022-07" db="EMBL/GenBank/DDBJ databases">
        <title>Genome analysis of Parmales, a sister group of diatoms, reveals the evolutionary specialization of diatoms from phago-mixotrophs to photoautotrophs.</title>
        <authorList>
            <person name="Ban H."/>
            <person name="Sato S."/>
            <person name="Yoshikawa S."/>
            <person name="Kazumasa Y."/>
            <person name="Nakamura Y."/>
            <person name="Ichinomiya M."/>
            <person name="Saitoh K."/>
            <person name="Sato N."/>
            <person name="Blanc-Mathieu R."/>
            <person name="Endo H."/>
            <person name="Kuwata A."/>
            <person name="Ogata H."/>
        </authorList>
    </citation>
    <scope>NUCLEOTIDE SEQUENCE</scope>
</reference>
<proteinExistence type="predicted"/>
<dbReference type="InterPro" id="IPR013083">
    <property type="entry name" value="Znf_RING/FYVE/PHD"/>
</dbReference>
<name>A0A9W6ZFG2_9STRA</name>
<dbReference type="OrthoDB" id="1711136at2759"/>
<dbReference type="InterPro" id="IPR001841">
    <property type="entry name" value="Znf_RING"/>
</dbReference>